<sequence length="152" mass="17118">MYLKLFVFMTLACISLVSQSEELKPEYFSLRPEVEKAYGYIHAVKIGNDVKISGAVSMNDDGSPTAVGDIEQQMINVYADLQKVLEHYELGFSNVIVENVFTTDMAAFLEVSGDYRNKIYKGEFPTGSWLEVKGLALPEFMIEIELEAYSPH</sequence>
<organism evidence="2 3">
    <name type="scientific">Congregibacter litoralis KT71</name>
    <dbReference type="NCBI Taxonomy" id="314285"/>
    <lineage>
        <taxon>Bacteria</taxon>
        <taxon>Pseudomonadati</taxon>
        <taxon>Pseudomonadota</taxon>
        <taxon>Gammaproteobacteria</taxon>
        <taxon>Cellvibrionales</taxon>
        <taxon>Halieaceae</taxon>
        <taxon>Congregibacter</taxon>
    </lineage>
</organism>
<feature type="signal peptide" evidence="1">
    <location>
        <begin position="1"/>
        <end position="20"/>
    </location>
</feature>
<name>A4AC88_9GAMM</name>
<reference evidence="2 3" key="1">
    <citation type="journal article" date="2007" name="Proc. Natl. Acad. Sci. U.S.A.">
        <title>Characterization of a marine gammaproteobacterium capable of aerobic anoxygenic photosynthesis.</title>
        <authorList>
            <person name="Fuchs B.M."/>
            <person name="Spring S."/>
            <person name="Teeling H."/>
            <person name="Quast C."/>
            <person name="Wulf J."/>
            <person name="Schattenhofer M."/>
            <person name="Yan S."/>
            <person name="Ferriera S."/>
            <person name="Johnson J."/>
            <person name="Glockner F.O."/>
            <person name="Amann R."/>
        </authorList>
    </citation>
    <scope>NUCLEOTIDE SEQUENCE [LARGE SCALE GENOMIC DNA]</scope>
    <source>
        <strain evidence="2">KT71</strain>
    </source>
</reference>
<dbReference type="eggNOG" id="COG0251">
    <property type="taxonomic scope" value="Bacteria"/>
</dbReference>
<dbReference type="SUPFAM" id="SSF55298">
    <property type="entry name" value="YjgF-like"/>
    <property type="match status" value="1"/>
</dbReference>
<dbReference type="Proteomes" id="UP000019205">
    <property type="component" value="Chromosome"/>
</dbReference>
<dbReference type="HOGENOM" id="CLU_100715_4_5_6"/>
<dbReference type="InterPro" id="IPR035959">
    <property type="entry name" value="RutC-like_sf"/>
</dbReference>
<keyword evidence="3" id="KW-1185">Reference proteome</keyword>
<dbReference type="AlphaFoldDB" id="A4AC88"/>
<feature type="chain" id="PRO_5002665694" evidence="1">
    <location>
        <begin position="21"/>
        <end position="152"/>
    </location>
</feature>
<proteinExistence type="predicted"/>
<dbReference type="InterPro" id="IPR006175">
    <property type="entry name" value="YjgF/YER057c/UK114"/>
</dbReference>
<dbReference type="Pfam" id="PF01042">
    <property type="entry name" value="Ribonuc_L-PSP"/>
    <property type="match status" value="1"/>
</dbReference>
<accession>A4AC88</accession>
<protein>
    <submittedName>
        <fullName evidence="2">Putative translation initiation inhibitor, yjgF family</fullName>
    </submittedName>
</protein>
<dbReference type="STRING" id="314285.KT71_13055"/>
<dbReference type="Gene3D" id="3.30.1330.40">
    <property type="entry name" value="RutC-like"/>
    <property type="match status" value="1"/>
</dbReference>
<evidence type="ECO:0000256" key="1">
    <source>
        <dbReference type="SAM" id="SignalP"/>
    </source>
</evidence>
<dbReference type="EMBL" id="AAOA02000001">
    <property type="protein sequence ID" value="EAQ96316.2"/>
    <property type="molecule type" value="Genomic_DNA"/>
</dbReference>
<evidence type="ECO:0000313" key="3">
    <source>
        <dbReference type="Proteomes" id="UP000019205"/>
    </source>
</evidence>
<evidence type="ECO:0000313" key="2">
    <source>
        <dbReference type="EMBL" id="EAQ96316.2"/>
    </source>
</evidence>
<gene>
    <name evidence="2" type="ORF">KT71_13055</name>
</gene>
<reference evidence="2 3" key="2">
    <citation type="journal article" date="2009" name="PLoS ONE">
        <title>The photosynthetic apparatus and its regulation in the aerobic gammaproteobacterium Congregibacter litoralis gen. nov., sp. nov.</title>
        <authorList>
            <person name="Spring S."/>
            <person name="Lunsdorf H."/>
            <person name="Fuchs B.M."/>
            <person name="Tindall B.J."/>
        </authorList>
    </citation>
    <scope>NUCLEOTIDE SEQUENCE [LARGE SCALE GENOMIC DNA]</scope>
    <source>
        <strain evidence="2">KT71</strain>
    </source>
</reference>
<dbReference type="PANTHER" id="PTHR43857:SF1">
    <property type="entry name" value="YJGH FAMILY PROTEIN"/>
    <property type="match status" value="1"/>
</dbReference>
<comment type="caution">
    <text evidence="2">The sequence shown here is derived from an EMBL/GenBank/DDBJ whole genome shotgun (WGS) entry which is preliminary data.</text>
</comment>
<dbReference type="PANTHER" id="PTHR43857">
    <property type="entry name" value="BLR7761 PROTEIN"/>
    <property type="match status" value="1"/>
</dbReference>
<dbReference type="RefSeq" id="WP_023659724.1">
    <property type="nucleotide sequence ID" value="NZ_CM002299.1"/>
</dbReference>
<keyword evidence="1" id="KW-0732">Signal</keyword>
<dbReference type="CDD" id="cd00448">
    <property type="entry name" value="YjgF_YER057c_UK114_family"/>
    <property type="match status" value="1"/>
</dbReference>